<protein>
    <submittedName>
        <fullName evidence="9">Phage shock protein PspC (Stress-responsive transcriptional regulator)/predicted membrane protein</fullName>
    </submittedName>
</protein>
<evidence type="ECO:0000256" key="5">
    <source>
        <dbReference type="ARBA" id="ARBA00023136"/>
    </source>
</evidence>
<name>A0A7W9JFU4_9ACTN</name>
<keyword evidence="10" id="KW-1185">Reference proteome</keyword>
<evidence type="ECO:0000313" key="9">
    <source>
        <dbReference type="EMBL" id="MBB5840733.1"/>
    </source>
</evidence>
<dbReference type="AlphaFoldDB" id="A0A7W9JFU4"/>
<dbReference type="RefSeq" id="WP_184803306.1">
    <property type="nucleotide sequence ID" value="NZ_JACHMY010000001.1"/>
</dbReference>
<dbReference type="PANTHER" id="PTHR33885">
    <property type="entry name" value="PHAGE SHOCK PROTEIN C"/>
    <property type="match status" value="1"/>
</dbReference>
<gene>
    <name evidence="9" type="ORF">HDA39_007467</name>
</gene>
<dbReference type="InterPro" id="IPR052027">
    <property type="entry name" value="PspC"/>
</dbReference>
<feature type="transmembrane region" description="Helical" evidence="7">
    <location>
        <begin position="119"/>
        <end position="135"/>
    </location>
</feature>
<evidence type="ECO:0000256" key="3">
    <source>
        <dbReference type="ARBA" id="ARBA00022692"/>
    </source>
</evidence>
<reference evidence="9 10" key="1">
    <citation type="submission" date="2020-08" db="EMBL/GenBank/DDBJ databases">
        <title>Sequencing the genomes of 1000 actinobacteria strains.</title>
        <authorList>
            <person name="Klenk H.-P."/>
        </authorList>
    </citation>
    <scope>NUCLEOTIDE SEQUENCE [LARGE SCALE GENOMIC DNA]</scope>
    <source>
        <strain evidence="9 10">DSM 28967</strain>
    </source>
</reference>
<evidence type="ECO:0000256" key="6">
    <source>
        <dbReference type="SAM" id="MobiDB-lite"/>
    </source>
</evidence>
<accession>A0A7W9JFU4</accession>
<evidence type="ECO:0000256" key="2">
    <source>
        <dbReference type="ARBA" id="ARBA00022475"/>
    </source>
</evidence>
<dbReference type="Pfam" id="PF04024">
    <property type="entry name" value="PspC"/>
    <property type="match status" value="1"/>
</dbReference>
<feature type="transmembrane region" description="Helical" evidence="7">
    <location>
        <begin position="94"/>
        <end position="113"/>
    </location>
</feature>
<evidence type="ECO:0000256" key="7">
    <source>
        <dbReference type="SAM" id="Phobius"/>
    </source>
</evidence>
<feature type="transmembrane region" description="Helical" evidence="7">
    <location>
        <begin position="298"/>
        <end position="317"/>
    </location>
</feature>
<dbReference type="PANTHER" id="PTHR33885:SF3">
    <property type="entry name" value="PHAGE SHOCK PROTEIN C"/>
    <property type="match status" value="1"/>
</dbReference>
<comment type="caution">
    <text evidence="9">The sequence shown here is derived from an EMBL/GenBank/DDBJ whole genome shotgun (WGS) entry which is preliminary data.</text>
</comment>
<keyword evidence="2" id="KW-1003">Cell membrane</keyword>
<dbReference type="GO" id="GO:0005886">
    <property type="term" value="C:plasma membrane"/>
    <property type="evidence" value="ECO:0007669"/>
    <property type="project" value="UniProtKB-SubCell"/>
</dbReference>
<evidence type="ECO:0000313" key="10">
    <source>
        <dbReference type="Proteomes" id="UP000549971"/>
    </source>
</evidence>
<keyword evidence="3 7" id="KW-0812">Transmembrane</keyword>
<keyword evidence="5 7" id="KW-0472">Membrane</keyword>
<keyword evidence="4 7" id="KW-1133">Transmembrane helix</keyword>
<sequence>MEQNQSGFDRTQLRDVQSWRRSRSDRMVSGVCGGVARALNVDPVLVRVLMAVLVLAGPGILFYAAGWILLPDEGSDRAPVEGLLGNRVRPDHPWLWPVVLGICVFLAIAVMSSFDVGKLIPGPLVVLVLIVLFLFKRKPKKGGGAHWSPANLHGRPQDARLPQPGTPPYAQNQQTTQYVAPQNSPPPPPAGMSSSATRRPQDRTVESVQPVWTEDDPLGLYVDEPPTTTYTPVPTRPAEPPVKGMRGVKPAVLALTGLAIAIAWIAGSSTPTMLAIGLATLGAGMLIGGFLGRTMALLPLGLLLAVGVAAATIFPSVPRDFKDVNVVATPDQPITATSNNYTFDAGSVHVDMTKSTFAPGAHITIDGGLGEVVLKLPANVDVTGTLSAQAGEVIGLGGQREGGHEAKVVLNDLGADGKAGPQKVVIDAQLKLGSITVERG</sequence>
<organism evidence="9 10">
    <name type="scientific">Kribbella italica</name>
    <dbReference type="NCBI Taxonomy" id="1540520"/>
    <lineage>
        <taxon>Bacteria</taxon>
        <taxon>Bacillati</taxon>
        <taxon>Actinomycetota</taxon>
        <taxon>Actinomycetes</taxon>
        <taxon>Propionibacteriales</taxon>
        <taxon>Kribbellaceae</taxon>
        <taxon>Kribbella</taxon>
    </lineage>
</organism>
<dbReference type="InterPro" id="IPR007168">
    <property type="entry name" value="Phageshock_PspC_N"/>
</dbReference>
<feature type="transmembrane region" description="Helical" evidence="7">
    <location>
        <begin position="251"/>
        <end position="267"/>
    </location>
</feature>
<feature type="region of interest" description="Disordered" evidence="6">
    <location>
        <begin position="139"/>
        <end position="242"/>
    </location>
</feature>
<feature type="domain" description="Phage shock protein PspC N-terminal" evidence="8">
    <location>
        <begin position="19"/>
        <end position="73"/>
    </location>
</feature>
<dbReference type="EMBL" id="JACHMY010000001">
    <property type="protein sequence ID" value="MBB5840733.1"/>
    <property type="molecule type" value="Genomic_DNA"/>
</dbReference>
<feature type="compositionally biased region" description="Polar residues" evidence="6">
    <location>
        <begin position="169"/>
        <end position="179"/>
    </location>
</feature>
<evidence type="ECO:0000259" key="8">
    <source>
        <dbReference type="Pfam" id="PF04024"/>
    </source>
</evidence>
<feature type="transmembrane region" description="Helical" evidence="7">
    <location>
        <begin position="48"/>
        <end position="70"/>
    </location>
</feature>
<comment type="subcellular location">
    <subcellularLocation>
        <location evidence="1">Cell membrane</location>
        <topology evidence="1">Single-pass membrane protein</topology>
    </subcellularLocation>
</comment>
<evidence type="ECO:0000256" key="1">
    <source>
        <dbReference type="ARBA" id="ARBA00004162"/>
    </source>
</evidence>
<evidence type="ECO:0000256" key="4">
    <source>
        <dbReference type="ARBA" id="ARBA00022989"/>
    </source>
</evidence>
<dbReference type="Proteomes" id="UP000549971">
    <property type="component" value="Unassembled WGS sequence"/>
</dbReference>
<feature type="transmembrane region" description="Helical" evidence="7">
    <location>
        <begin position="273"/>
        <end position="291"/>
    </location>
</feature>
<proteinExistence type="predicted"/>